<protein>
    <recommendedName>
        <fullName evidence="3">Peptidase S1 domain-containing protein</fullName>
    </recommendedName>
</protein>
<accession>A0A821R4N3</accession>
<keyword evidence="2" id="KW-0732">Signal</keyword>
<dbReference type="EMBL" id="CAJOBZ010000011">
    <property type="protein sequence ID" value="CAF4833280.1"/>
    <property type="molecule type" value="Genomic_DNA"/>
</dbReference>
<feature type="chain" id="PRO_5032832310" description="Peptidase S1 domain-containing protein" evidence="2">
    <location>
        <begin position="22"/>
        <end position="256"/>
    </location>
</feature>
<proteinExistence type="predicted"/>
<sequence>MYSFLSICIFALLFQVQGSWARDARPGEFPYQADVVQTLRNGEYLYLCAGAILNQRFIITVAFLVELYPQSSLRVLAGSNDLNSPSNIYYKVDSIRSYYQNSYNFTIISRNNIALVRIKTRFTFNAKIQPITISKQDIVDGETLTISARRNPYDPNYVSRLQVLLGNGVQDNDDCGALAKRDVDDVKELFCLRQNRKDIGNDNLPPFSYQGGPIVGANKQLKGILLVSLNSIPDGKVVGIGLRAYLYRQFIYETIN</sequence>
<keyword evidence="1" id="KW-1015">Disulfide bond</keyword>
<dbReference type="OrthoDB" id="7720382at2759"/>
<organism evidence="4 5">
    <name type="scientific">Pieris macdunnoughi</name>
    <dbReference type="NCBI Taxonomy" id="345717"/>
    <lineage>
        <taxon>Eukaryota</taxon>
        <taxon>Metazoa</taxon>
        <taxon>Ecdysozoa</taxon>
        <taxon>Arthropoda</taxon>
        <taxon>Hexapoda</taxon>
        <taxon>Insecta</taxon>
        <taxon>Pterygota</taxon>
        <taxon>Neoptera</taxon>
        <taxon>Endopterygota</taxon>
        <taxon>Lepidoptera</taxon>
        <taxon>Glossata</taxon>
        <taxon>Ditrysia</taxon>
        <taxon>Papilionoidea</taxon>
        <taxon>Pieridae</taxon>
        <taxon>Pierinae</taxon>
        <taxon>Pieris</taxon>
    </lineage>
</organism>
<reference evidence="4" key="1">
    <citation type="submission" date="2021-02" db="EMBL/GenBank/DDBJ databases">
        <authorList>
            <person name="Steward A R."/>
        </authorList>
    </citation>
    <scope>NUCLEOTIDE SEQUENCE</scope>
</reference>
<dbReference type="GO" id="GO:0006508">
    <property type="term" value="P:proteolysis"/>
    <property type="evidence" value="ECO:0007669"/>
    <property type="project" value="InterPro"/>
</dbReference>
<evidence type="ECO:0000259" key="3">
    <source>
        <dbReference type="PROSITE" id="PS50240"/>
    </source>
</evidence>
<dbReference type="Proteomes" id="UP000663880">
    <property type="component" value="Unassembled WGS sequence"/>
</dbReference>
<dbReference type="SUPFAM" id="SSF50494">
    <property type="entry name" value="Trypsin-like serine proteases"/>
    <property type="match status" value="1"/>
</dbReference>
<name>A0A821R4N3_9NEOP</name>
<evidence type="ECO:0000313" key="4">
    <source>
        <dbReference type="EMBL" id="CAF4833280.1"/>
    </source>
</evidence>
<evidence type="ECO:0000256" key="2">
    <source>
        <dbReference type="SAM" id="SignalP"/>
    </source>
</evidence>
<evidence type="ECO:0000256" key="1">
    <source>
        <dbReference type="ARBA" id="ARBA00023157"/>
    </source>
</evidence>
<dbReference type="Pfam" id="PF00089">
    <property type="entry name" value="Trypsin"/>
    <property type="match status" value="1"/>
</dbReference>
<dbReference type="InterPro" id="IPR001254">
    <property type="entry name" value="Trypsin_dom"/>
</dbReference>
<feature type="domain" description="Peptidase S1" evidence="3">
    <location>
        <begin position="15"/>
        <end position="256"/>
    </location>
</feature>
<gene>
    <name evidence="4" type="ORF">PMACD_LOCUS5508</name>
</gene>
<evidence type="ECO:0000313" key="5">
    <source>
        <dbReference type="Proteomes" id="UP000663880"/>
    </source>
</evidence>
<dbReference type="GO" id="GO:0004252">
    <property type="term" value="F:serine-type endopeptidase activity"/>
    <property type="evidence" value="ECO:0007669"/>
    <property type="project" value="InterPro"/>
</dbReference>
<dbReference type="InterPro" id="IPR009003">
    <property type="entry name" value="Peptidase_S1_PA"/>
</dbReference>
<comment type="caution">
    <text evidence="4">The sequence shown here is derived from an EMBL/GenBank/DDBJ whole genome shotgun (WGS) entry which is preliminary data.</text>
</comment>
<keyword evidence="5" id="KW-1185">Reference proteome</keyword>
<dbReference type="PANTHER" id="PTHR24250">
    <property type="entry name" value="CHYMOTRYPSIN-RELATED"/>
    <property type="match status" value="1"/>
</dbReference>
<feature type="signal peptide" evidence="2">
    <location>
        <begin position="1"/>
        <end position="21"/>
    </location>
</feature>
<dbReference type="InterPro" id="IPR043504">
    <property type="entry name" value="Peptidase_S1_PA_chymotrypsin"/>
</dbReference>
<dbReference type="SMART" id="SM00020">
    <property type="entry name" value="Tryp_SPc"/>
    <property type="match status" value="1"/>
</dbReference>
<dbReference type="PROSITE" id="PS50240">
    <property type="entry name" value="TRYPSIN_DOM"/>
    <property type="match status" value="1"/>
</dbReference>
<dbReference type="AlphaFoldDB" id="A0A821R4N3"/>
<dbReference type="Gene3D" id="2.40.10.10">
    <property type="entry name" value="Trypsin-like serine proteases"/>
    <property type="match status" value="1"/>
</dbReference>